<organism evidence="8 9">
    <name type="scientific">Tannerella sp. oral taxon BU063 isolate Cell 2</name>
    <dbReference type="NCBI Taxonomy" id="1411148"/>
    <lineage>
        <taxon>Bacteria</taxon>
        <taxon>Pseudomonadati</taxon>
        <taxon>Bacteroidota</taxon>
        <taxon>Bacteroidia</taxon>
        <taxon>Bacteroidales</taxon>
        <taxon>Tannerellaceae</taxon>
        <taxon>Tannerella</taxon>
    </lineage>
</organism>
<dbReference type="PANTHER" id="PTHR35803:SF1">
    <property type="entry name" value="GLUCAN 1,4-ALPHA-GLUCOSIDASE SUSB"/>
    <property type="match status" value="1"/>
</dbReference>
<dbReference type="InterPro" id="IPR013785">
    <property type="entry name" value="Aldolase_TIM"/>
</dbReference>
<name>W2C385_9BACT</name>
<evidence type="ECO:0000259" key="7">
    <source>
        <dbReference type="Pfam" id="PF14509"/>
    </source>
</evidence>
<comment type="cofactor">
    <cofactor evidence="1">
        <name>Ca(2+)</name>
        <dbReference type="ChEBI" id="CHEBI:29108"/>
    </cofactor>
</comment>
<keyword evidence="4" id="KW-0732">Signal</keyword>
<feature type="chain" id="PRO_5004813364" evidence="4">
    <location>
        <begin position="25"/>
        <end position="705"/>
    </location>
</feature>
<feature type="domain" description="Glycosyl-hydrolase 97 catalytic" evidence="5">
    <location>
        <begin position="310"/>
        <end position="507"/>
    </location>
</feature>
<dbReference type="InterPro" id="IPR019563">
    <property type="entry name" value="GH97_catalytic"/>
</dbReference>
<dbReference type="PATRIC" id="fig|1411148.3.peg.1470"/>
<dbReference type="InterPro" id="IPR014718">
    <property type="entry name" value="GH-type_carb-bd"/>
</dbReference>
<sequence>MINRIQSVLLSLSFLMMSAWGLQAEDLKSPNGRLAMHFEVDGMGCPVYTLSYKGKPVIKRSRLGLEAEGFSLREGFQLQKAETATFDETWKPVWGEVSSIRNHYNELAVTLHQPKDDRTIRIRFRLYDDGLGFRYEFPEQKNLVYFVIKDEYSEFAMAGDHKAFWIPGDYDTQEYDYTESHLSEIRKLMKAAVTFNTSQTPFSPTGVQTALMMKSADGLYINLHEAALVDYPCMSLELDDKTMTFRSWLTPDAQGKKGYMQTPCQSPWRTIMVSDDAREILASKLTLNLNEPCALKDVSWIKPVKYIGVWWEMITGKSTWAYTNDLLSVHIGVTDYTKVKPNGTHAANNDKVRRYIDFAAKHGFDQVLVEGWNIGWEDWFGHSKDYVFDFLTPYPDFDIKALNEYAHSKGVKLMMHHETSASIRNYERHMEEAYQLMNKYGYNAVKSGYVGNIIPRGEHHYGQWMINHYLYAVKKAAEHHIMVNAHEAVRPTGLCRTYPNLIGNEAARGTEYESFGGNKPFHTTILPFTRLMGGPMDYTPGIFETRIKNVNPENNSFVHSTLARQLALFVTMYSPLQMAADLPENYERFMDAFQFIKDVAVDWDDSKYLEAEPGRYITVARKAKGTNNWFVGCTASENGHMANISFDFLDPKRKYTATIYADGPTAHYEKNPQAYTIKKMTVTNKSRLTLRAASGGGFAISIIEQ</sequence>
<dbReference type="Proteomes" id="UP000018837">
    <property type="component" value="Unassembled WGS sequence"/>
</dbReference>
<dbReference type="SUPFAM" id="SSF51445">
    <property type="entry name" value="(Trans)glycosidases"/>
    <property type="match status" value="1"/>
</dbReference>
<dbReference type="Pfam" id="PF14509">
    <property type="entry name" value="GH97_C"/>
    <property type="match status" value="1"/>
</dbReference>
<dbReference type="InterPro" id="IPR017853">
    <property type="entry name" value="GH"/>
</dbReference>
<dbReference type="AlphaFoldDB" id="W2C385"/>
<evidence type="ECO:0000259" key="6">
    <source>
        <dbReference type="Pfam" id="PF14508"/>
    </source>
</evidence>
<dbReference type="PANTHER" id="PTHR35803">
    <property type="entry name" value="GLUCAN 1,4-ALPHA-GLUCOSIDASE SUSB-RELATED"/>
    <property type="match status" value="1"/>
</dbReference>
<feature type="domain" description="Glycosyl-hydrolase 97 N-terminal" evidence="6">
    <location>
        <begin position="27"/>
        <end position="292"/>
    </location>
</feature>
<evidence type="ECO:0000256" key="1">
    <source>
        <dbReference type="ARBA" id="ARBA00001913"/>
    </source>
</evidence>
<dbReference type="FunFam" id="3.20.20.70:FF:000220">
    <property type="entry name" value="Glucan 1,4-alpha-glucosidase SusB"/>
    <property type="match status" value="1"/>
</dbReference>
<evidence type="ECO:0000313" key="8">
    <source>
        <dbReference type="EMBL" id="ETK01533.1"/>
    </source>
</evidence>
<dbReference type="Gene3D" id="2.70.98.10">
    <property type="match status" value="1"/>
</dbReference>
<proteinExistence type="predicted"/>
<keyword evidence="3" id="KW-0106">Calcium</keyword>
<gene>
    <name evidence="8" type="ORF">N425_09285</name>
</gene>
<dbReference type="GO" id="GO:0030246">
    <property type="term" value="F:carbohydrate binding"/>
    <property type="evidence" value="ECO:0007669"/>
    <property type="project" value="InterPro"/>
</dbReference>
<evidence type="ECO:0000256" key="2">
    <source>
        <dbReference type="ARBA" id="ARBA00011245"/>
    </source>
</evidence>
<dbReference type="InterPro" id="IPR052720">
    <property type="entry name" value="Glycosyl_hydrolase_97"/>
</dbReference>
<evidence type="ECO:0000256" key="4">
    <source>
        <dbReference type="SAM" id="SignalP"/>
    </source>
</evidence>
<evidence type="ECO:0000313" key="9">
    <source>
        <dbReference type="Proteomes" id="UP000018837"/>
    </source>
</evidence>
<comment type="subunit">
    <text evidence="2">Monomer.</text>
</comment>
<reference evidence="8 9" key="1">
    <citation type="submission" date="2013-11" db="EMBL/GenBank/DDBJ databases">
        <title>Single cell genomics of uncultured Tannerella BU063 (oral taxon 286).</title>
        <authorList>
            <person name="Beall C.J."/>
            <person name="Campbell A.G."/>
            <person name="Griffen A.L."/>
            <person name="Podar M."/>
            <person name="Leys E.J."/>
        </authorList>
    </citation>
    <scope>NUCLEOTIDE SEQUENCE [LARGE SCALE GENOMIC DNA]</scope>
    <source>
        <strain evidence="8">Cell 2</strain>
    </source>
</reference>
<comment type="caution">
    <text evidence="8">The sequence shown here is derived from an EMBL/GenBank/DDBJ whole genome shotgun (WGS) entry which is preliminary data.</text>
</comment>
<feature type="domain" description="Glycosyl-hydrolase 97 C-terminal oligomerisation" evidence="7">
    <location>
        <begin position="602"/>
        <end position="702"/>
    </location>
</feature>
<dbReference type="InterPro" id="IPR029486">
    <property type="entry name" value="GH97_N"/>
</dbReference>
<dbReference type="Pfam" id="PF10566">
    <property type="entry name" value="Glyco_hydro_97"/>
    <property type="match status" value="1"/>
</dbReference>
<evidence type="ECO:0000256" key="3">
    <source>
        <dbReference type="ARBA" id="ARBA00022837"/>
    </source>
</evidence>
<evidence type="ECO:0000259" key="5">
    <source>
        <dbReference type="Pfam" id="PF10566"/>
    </source>
</evidence>
<dbReference type="EMBL" id="AYUF01000478">
    <property type="protein sequence ID" value="ETK01533.1"/>
    <property type="molecule type" value="Genomic_DNA"/>
</dbReference>
<accession>W2C385</accession>
<protein>
    <submittedName>
        <fullName evidence="8">Alpha-glucosidase</fullName>
    </submittedName>
</protein>
<dbReference type="Pfam" id="PF14508">
    <property type="entry name" value="GH97_N"/>
    <property type="match status" value="1"/>
</dbReference>
<dbReference type="Gene3D" id="3.20.20.70">
    <property type="entry name" value="Aldolase class I"/>
    <property type="match status" value="1"/>
</dbReference>
<dbReference type="InterPro" id="IPR029483">
    <property type="entry name" value="GH97_C"/>
</dbReference>
<feature type="signal peptide" evidence="4">
    <location>
        <begin position="1"/>
        <end position="24"/>
    </location>
</feature>